<organism evidence="5 6">
    <name type="scientific">Urochloa decumbens</name>
    <dbReference type="NCBI Taxonomy" id="240449"/>
    <lineage>
        <taxon>Eukaryota</taxon>
        <taxon>Viridiplantae</taxon>
        <taxon>Streptophyta</taxon>
        <taxon>Embryophyta</taxon>
        <taxon>Tracheophyta</taxon>
        <taxon>Spermatophyta</taxon>
        <taxon>Magnoliopsida</taxon>
        <taxon>Liliopsida</taxon>
        <taxon>Poales</taxon>
        <taxon>Poaceae</taxon>
        <taxon>PACMAD clade</taxon>
        <taxon>Panicoideae</taxon>
        <taxon>Panicodae</taxon>
        <taxon>Paniceae</taxon>
        <taxon>Melinidinae</taxon>
        <taxon>Urochloa</taxon>
    </lineage>
</organism>
<dbReference type="AlphaFoldDB" id="A0ABC9APM8"/>
<dbReference type="PROSITE" id="PS00940">
    <property type="entry name" value="GAMMA_THIONIN"/>
    <property type="match status" value="1"/>
</dbReference>
<accession>A0ABC9APM8</accession>
<gene>
    <name evidence="4" type="ORF">URODEC1_LOCUS55753</name>
    <name evidence="5" type="ORF">URODEC1_LOCUS57301</name>
</gene>
<dbReference type="InterPro" id="IPR036574">
    <property type="entry name" value="Scorpion_toxin-like_sf"/>
</dbReference>
<reference evidence="5" key="1">
    <citation type="submission" date="2024-10" db="EMBL/GenBank/DDBJ databases">
        <authorList>
            <person name="Ryan C."/>
        </authorList>
    </citation>
    <scope>NUCLEOTIDE SEQUENCE [LARGE SCALE GENOMIC DNA]</scope>
</reference>
<dbReference type="Pfam" id="PF00304">
    <property type="entry name" value="Gamma-thionin"/>
    <property type="match status" value="1"/>
</dbReference>
<evidence type="ECO:0000313" key="4">
    <source>
        <dbReference type="EMBL" id="CAL4980626.1"/>
    </source>
</evidence>
<dbReference type="SUPFAM" id="SSF57095">
    <property type="entry name" value="Scorpion toxin-like"/>
    <property type="match status" value="1"/>
</dbReference>
<dbReference type="InterPro" id="IPR003614">
    <property type="entry name" value="Knottins"/>
</dbReference>
<name>A0ABC9APM8_9POAL</name>
<feature type="signal peptide" evidence="2">
    <location>
        <begin position="1"/>
        <end position="30"/>
    </location>
</feature>
<protein>
    <recommendedName>
        <fullName evidence="3">Knottins-like domain-containing protein</fullName>
    </recommendedName>
</protein>
<dbReference type="Proteomes" id="UP001497457">
    <property type="component" value="Chromosome 22rd"/>
</dbReference>
<proteinExistence type="predicted"/>
<evidence type="ECO:0000313" key="6">
    <source>
        <dbReference type="Proteomes" id="UP001497457"/>
    </source>
</evidence>
<keyword evidence="2" id="KW-0732">Signal</keyword>
<keyword evidence="1" id="KW-1015">Disulfide bond</keyword>
<feature type="chain" id="PRO_5044721534" description="Knottins-like domain-containing protein" evidence="2">
    <location>
        <begin position="31"/>
        <end position="82"/>
    </location>
</feature>
<dbReference type="EMBL" id="OZ075132">
    <property type="protein sequence ID" value="CAL4983992.1"/>
    <property type="molecule type" value="Genomic_DNA"/>
</dbReference>
<feature type="domain" description="Knottins-like" evidence="3">
    <location>
        <begin position="33"/>
        <end position="80"/>
    </location>
</feature>
<evidence type="ECO:0000259" key="3">
    <source>
        <dbReference type="Pfam" id="PF00304"/>
    </source>
</evidence>
<dbReference type="EMBL" id="OZ075131">
    <property type="protein sequence ID" value="CAL4980626.1"/>
    <property type="molecule type" value="Genomic_DNA"/>
</dbReference>
<evidence type="ECO:0000313" key="5">
    <source>
        <dbReference type="EMBL" id="CAL4983992.1"/>
    </source>
</evidence>
<evidence type="ECO:0000256" key="2">
    <source>
        <dbReference type="SAM" id="SignalP"/>
    </source>
</evidence>
<sequence length="82" mass="8963">MVASPKKLFPATVALLLLVIMAAEMSSVDAVRRCGHLSGNYHGWCWSDASCTSTCKDESIENIGGYCDDFPLRCYCRTVCPP</sequence>
<dbReference type="Gene3D" id="3.30.30.10">
    <property type="entry name" value="Knottin, scorpion toxin-like"/>
    <property type="match status" value="1"/>
</dbReference>
<dbReference type="InterPro" id="IPR008176">
    <property type="entry name" value="Defensin_plant"/>
</dbReference>
<evidence type="ECO:0000256" key="1">
    <source>
        <dbReference type="ARBA" id="ARBA00023157"/>
    </source>
</evidence>
<keyword evidence="6" id="KW-1185">Reference proteome</keyword>
<dbReference type="Proteomes" id="UP001497457">
    <property type="component" value="Chromosome 21rd"/>
</dbReference>